<keyword evidence="1 6" id="KW-0645">Protease</keyword>
<comment type="cofactor">
    <cofactor evidence="6">
        <name>Zn(2+)</name>
        <dbReference type="ChEBI" id="CHEBI:29105"/>
    </cofactor>
    <text evidence="6">Binds 1 zinc ion per subunit.</text>
</comment>
<name>A0A2S5TIM2_9GAMM</name>
<reference evidence="9 10" key="1">
    <citation type="submission" date="2018-02" db="EMBL/GenBank/DDBJ databases">
        <title>Genome sequencing of Solimonas sp. HR-BB.</title>
        <authorList>
            <person name="Lee Y."/>
            <person name="Jeon C.O."/>
        </authorList>
    </citation>
    <scope>NUCLEOTIDE SEQUENCE [LARGE SCALE GENOMIC DNA]</scope>
    <source>
        <strain evidence="9 10">HR-BB</strain>
    </source>
</reference>
<dbReference type="PANTHER" id="PTHR22726:SF24">
    <property type="entry name" value="M48 FAMILY METALLOPEPTIDASE"/>
    <property type="match status" value="1"/>
</dbReference>
<protein>
    <submittedName>
        <fullName evidence="9">Peptidase</fullName>
    </submittedName>
</protein>
<dbReference type="AlphaFoldDB" id="A0A2S5TIM2"/>
<evidence type="ECO:0000256" key="5">
    <source>
        <dbReference type="ARBA" id="ARBA00023049"/>
    </source>
</evidence>
<evidence type="ECO:0000313" key="9">
    <source>
        <dbReference type="EMBL" id="PPE74834.1"/>
    </source>
</evidence>
<keyword evidence="3 6" id="KW-0378">Hydrolase</keyword>
<dbReference type="InterPro" id="IPR001915">
    <property type="entry name" value="Peptidase_M48"/>
</dbReference>
<dbReference type="Gene3D" id="3.30.2010.10">
    <property type="entry name" value="Metalloproteases ('zincins'), catalytic domain"/>
    <property type="match status" value="1"/>
</dbReference>
<dbReference type="GO" id="GO:0016020">
    <property type="term" value="C:membrane"/>
    <property type="evidence" value="ECO:0007669"/>
    <property type="project" value="TreeGrafter"/>
</dbReference>
<comment type="caution">
    <text evidence="9">The sequence shown here is derived from an EMBL/GenBank/DDBJ whole genome shotgun (WGS) entry which is preliminary data.</text>
</comment>
<evidence type="ECO:0000256" key="3">
    <source>
        <dbReference type="ARBA" id="ARBA00022801"/>
    </source>
</evidence>
<feature type="signal peptide" evidence="7">
    <location>
        <begin position="1"/>
        <end position="21"/>
    </location>
</feature>
<organism evidence="9 10">
    <name type="scientific">Solimonas fluminis</name>
    <dbReference type="NCBI Taxonomy" id="2086571"/>
    <lineage>
        <taxon>Bacteria</taxon>
        <taxon>Pseudomonadati</taxon>
        <taxon>Pseudomonadota</taxon>
        <taxon>Gammaproteobacteria</taxon>
        <taxon>Nevskiales</taxon>
        <taxon>Nevskiaceae</taxon>
        <taxon>Solimonas</taxon>
    </lineage>
</organism>
<proteinExistence type="inferred from homology"/>
<evidence type="ECO:0000256" key="1">
    <source>
        <dbReference type="ARBA" id="ARBA00022670"/>
    </source>
</evidence>
<accession>A0A2S5TIM2</accession>
<dbReference type="EMBL" id="PSNW01000002">
    <property type="protein sequence ID" value="PPE74834.1"/>
    <property type="molecule type" value="Genomic_DNA"/>
</dbReference>
<evidence type="ECO:0000256" key="6">
    <source>
        <dbReference type="RuleBase" id="RU003983"/>
    </source>
</evidence>
<keyword evidence="5 6" id="KW-0482">Metalloprotease</keyword>
<gene>
    <name evidence="9" type="ORF">C3942_03930</name>
</gene>
<evidence type="ECO:0000259" key="8">
    <source>
        <dbReference type="Pfam" id="PF01435"/>
    </source>
</evidence>
<dbReference type="Pfam" id="PF01435">
    <property type="entry name" value="Peptidase_M48"/>
    <property type="match status" value="1"/>
</dbReference>
<dbReference type="InterPro" id="IPR051156">
    <property type="entry name" value="Mito/Outer_Membr_Metalloprot"/>
</dbReference>
<feature type="domain" description="Peptidase M48" evidence="8">
    <location>
        <begin position="66"/>
        <end position="235"/>
    </location>
</feature>
<dbReference type="GO" id="GO:0051603">
    <property type="term" value="P:proteolysis involved in protein catabolic process"/>
    <property type="evidence" value="ECO:0007669"/>
    <property type="project" value="TreeGrafter"/>
</dbReference>
<dbReference type="OrthoDB" id="9810445at2"/>
<dbReference type="GO" id="GO:0046872">
    <property type="term" value="F:metal ion binding"/>
    <property type="evidence" value="ECO:0007669"/>
    <property type="project" value="UniProtKB-KW"/>
</dbReference>
<dbReference type="RefSeq" id="WP_104229061.1">
    <property type="nucleotide sequence ID" value="NZ_PSNW01000002.1"/>
</dbReference>
<comment type="similarity">
    <text evidence="6">Belongs to the peptidase M48 family.</text>
</comment>
<dbReference type="CDD" id="cd07331">
    <property type="entry name" value="M48C_Oma1_like"/>
    <property type="match status" value="1"/>
</dbReference>
<evidence type="ECO:0000256" key="4">
    <source>
        <dbReference type="ARBA" id="ARBA00022833"/>
    </source>
</evidence>
<evidence type="ECO:0000256" key="7">
    <source>
        <dbReference type="SAM" id="SignalP"/>
    </source>
</evidence>
<keyword evidence="2" id="KW-0479">Metal-binding</keyword>
<dbReference type="PANTHER" id="PTHR22726">
    <property type="entry name" value="METALLOENDOPEPTIDASE OMA1"/>
    <property type="match status" value="1"/>
</dbReference>
<evidence type="ECO:0000313" key="10">
    <source>
        <dbReference type="Proteomes" id="UP000238220"/>
    </source>
</evidence>
<dbReference type="Proteomes" id="UP000238220">
    <property type="component" value="Unassembled WGS sequence"/>
</dbReference>
<keyword evidence="4 6" id="KW-0862">Zinc</keyword>
<keyword evidence="7" id="KW-0732">Signal</keyword>
<keyword evidence="10" id="KW-1185">Reference proteome</keyword>
<evidence type="ECO:0000256" key="2">
    <source>
        <dbReference type="ARBA" id="ARBA00022723"/>
    </source>
</evidence>
<dbReference type="PROSITE" id="PS51257">
    <property type="entry name" value="PROKAR_LIPOPROTEIN"/>
    <property type="match status" value="1"/>
</dbReference>
<sequence>MNRRLALLATASLAALVVACATSPTGRSQLRLVSDSEMDQMGVTAFQEMKTKTPPTKDAKTSAYVNCVANAITREVPGGRQWEVQVFEDKQVNAFALPGGKIGVYTGLLKVATTQDQLAAVIGHEVSHVLAGHSASRVSNQMASQLGVSILSAASGVDANMIGMGANLLLVLPFSRGDETEADVLGEELMARAGFDPRQSVALWQNMAKASGGNAPPQFMSTHPANETRIRDLNAHLAKAVPLYEQAVAAGKKPRCS</sequence>
<feature type="chain" id="PRO_5015442742" evidence="7">
    <location>
        <begin position="22"/>
        <end position="257"/>
    </location>
</feature>
<dbReference type="GO" id="GO:0004222">
    <property type="term" value="F:metalloendopeptidase activity"/>
    <property type="evidence" value="ECO:0007669"/>
    <property type="project" value="InterPro"/>
</dbReference>